<accession>A0AA85AZF5</accession>
<feature type="compositionally biased region" description="Basic and acidic residues" evidence="1">
    <location>
        <begin position="129"/>
        <end position="143"/>
    </location>
</feature>
<proteinExistence type="predicted"/>
<reference evidence="3" key="1">
    <citation type="submission" date="2023-11" db="UniProtKB">
        <authorList>
            <consortium name="WormBaseParasite"/>
        </authorList>
    </citation>
    <scope>IDENTIFICATION</scope>
</reference>
<evidence type="ECO:0000256" key="1">
    <source>
        <dbReference type="SAM" id="MobiDB-lite"/>
    </source>
</evidence>
<evidence type="ECO:0000313" key="3">
    <source>
        <dbReference type="WBParaSite" id="SMTH1_21200.1"/>
    </source>
</evidence>
<feature type="compositionally biased region" description="Basic and acidic residues" evidence="1">
    <location>
        <begin position="98"/>
        <end position="122"/>
    </location>
</feature>
<dbReference type="Proteomes" id="UP000050791">
    <property type="component" value="Unassembled WGS sequence"/>
</dbReference>
<protein>
    <submittedName>
        <fullName evidence="3">Uncharacterized protein</fullName>
    </submittedName>
</protein>
<feature type="region of interest" description="Disordered" evidence="1">
    <location>
        <begin position="54"/>
        <end position="145"/>
    </location>
</feature>
<dbReference type="WBParaSite" id="SMTH1_21200.1">
    <property type="protein sequence ID" value="SMTH1_21200.1"/>
    <property type="gene ID" value="SMTH1_21200"/>
</dbReference>
<organism evidence="2 3">
    <name type="scientific">Schistosoma mattheei</name>
    <dbReference type="NCBI Taxonomy" id="31246"/>
    <lineage>
        <taxon>Eukaryota</taxon>
        <taxon>Metazoa</taxon>
        <taxon>Spiralia</taxon>
        <taxon>Lophotrochozoa</taxon>
        <taxon>Platyhelminthes</taxon>
        <taxon>Trematoda</taxon>
        <taxon>Digenea</taxon>
        <taxon>Strigeidida</taxon>
        <taxon>Schistosomatoidea</taxon>
        <taxon>Schistosomatidae</taxon>
        <taxon>Schistosoma</taxon>
    </lineage>
</organism>
<name>A0AA85AZF5_9TREM</name>
<dbReference type="AlphaFoldDB" id="A0AA85AZF5"/>
<sequence>MNNSLIHNKLIQWIFIELENYVYVYGVISKTGHHENDKLLKQYGDTNDNGIITNGDLISENNHNESSNDVDTEDDIHNHNGLARWGEGNPYRLNSEQSKSKNDEEHETTEEKYSEEHGKENTSTENQDEEIKTESETSGHQHEGIVNWGRHQTEYYEDIFTVVNKTKNNLQKFTKISTMNIIPSLFISLDENRTFHNNTNRIPEDISDNSSLETTPMNINESLTHNLNSHDHYHYDHDLNNDDNTTDLLHDEQIIDHLVDPLLSDIYVANNHSTISTHTDNGDDDWKAEQSCRKCIKWQKLQLTLPCLLYPINFDAPQEVNQTKIIYVHVMRKVIAQINKSLNELLLELEP</sequence>
<evidence type="ECO:0000313" key="2">
    <source>
        <dbReference type="Proteomes" id="UP000050791"/>
    </source>
</evidence>